<proteinExistence type="predicted"/>
<evidence type="ECO:0000256" key="1">
    <source>
        <dbReference type="SAM" id="MobiDB-lite"/>
    </source>
</evidence>
<dbReference type="Pfam" id="PF04760">
    <property type="entry name" value="IF2_N"/>
    <property type="match status" value="2"/>
</dbReference>
<name>A0A6J7EJG2_9ZZZZ</name>
<dbReference type="SMART" id="SM00316">
    <property type="entry name" value="S1"/>
    <property type="match status" value="1"/>
</dbReference>
<evidence type="ECO:0000313" key="4">
    <source>
        <dbReference type="EMBL" id="CAB4882261.1"/>
    </source>
</evidence>
<evidence type="ECO:0000313" key="3">
    <source>
        <dbReference type="EMBL" id="CAB4827999.1"/>
    </source>
</evidence>
<dbReference type="Gene3D" id="1.10.10.2480">
    <property type="match status" value="2"/>
</dbReference>
<dbReference type="SUPFAM" id="SSF50249">
    <property type="entry name" value="Nucleic acid-binding proteins"/>
    <property type="match status" value="1"/>
</dbReference>
<accession>A0A6J7EJG2</accession>
<dbReference type="EMBL" id="CAFBLT010000002">
    <property type="protein sequence ID" value="CAB4882261.1"/>
    <property type="molecule type" value="Genomic_DNA"/>
</dbReference>
<feature type="compositionally biased region" description="Low complexity" evidence="1">
    <location>
        <begin position="326"/>
        <end position="343"/>
    </location>
</feature>
<evidence type="ECO:0000259" key="2">
    <source>
        <dbReference type="PROSITE" id="PS50126"/>
    </source>
</evidence>
<dbReference type="Gene3D" id="3.40.50.11980">
    <property type="match status" value="1"/>
</dbReference>
<dbReference type="Gene3D" id="2.40.50.140">
    <property type="entry name" value="Nucleic acid-binding proteins"/>
    <property type="match status" value="1"/>
</dbReference>
<organism evidence="4">
    <name type="scientific">freshwater metagenome</name>
    <dbReference type="NCBI Taxonomy" id="449393"/>
    <lineage>
        <taxon>unclassified sequences</taxon>
        <taxon>metagenomes</taxon>
        <taxon>ecological metagenomes</taxon>
    </lineage>
</organism>
<dbReference type="PROSITE" id="PS50126">
    <property type="entry name" value="S1"/>
    <property type="match status" value="1"/>
</dbReference>
<dbReference type="InterPro" id="IPR003029">
    <property type="entry name" value="S1_domain"/>
</dbReference>
<sequence length="465" mass="49639">MSIQNVVVDGSNLATEGRTLPSLTQLEEAVQAYEEEHPEATLIIVVDATFEHRIDAKERPRLKEAELHGEVVAPPAGTIGRGDVFILKIAQRQGAVVLSNDSFQEFHGDHPWLFDEGRLVGGKPVQGVGWIFTERTPVRGAKSRAATTSKAAKETAKPLKKLAVSRPDGSTPKVGDVLTPSSSGKVVPIEKVRAYELAKDLGLDAKSLQALAGSAGVSIASHSSSLSPDEVEAVRTAAALKKVRVHELAKDLGIESKEVIEVAKRLKIEVASHASSLSEAEVGRIRTSLETSAMVADVAQSLPLKEKKGDRPRRKQGKARSEESSKTSSAKSSKNVAKLSAKKTNAPTPEAKSTKKQASPAKKKKASKKASDADIANQPLDLVTFLANYKVGSSLKGVVTSFTSHGAMIEVSLGKSQSFRCYARTARLGSPPPPRARDVLTKGDTYKFKVVAIDAARRVAELELA</sequence>
<gene>
    <name evidence="3" type="ORF">UFOPK3164_00897</name>
    <name evidence="4" type="ORF">UFOPK3427_01612</name>
    <name evidence="5" type="ORF">UFOPK4112_00338</name>
</gene>
<feature type="region of interest" description="Disordered" evidence="1">
    <location>
        <begin position="300"/>
        <end position="372"/>
    </location>
</feature>
<protein>
    <submittedName>
        <fullName evidence="4">Unannotated protein</fullName>
    </submittedName>
</protein>
<dbReference type="GO" id="GO:0003676">
    <property type="term" value="F:nucleic acid binding"/>
    <property type="evidence" value="ECO:0007669"/>
    <property type="project" value="InterPro"/>
</dbReference>
<dbReference type="Pfam" id="PF11977">
    <property type="entry name" value="RNase_Zc3h12a"/>
    <property type="match status" value="1"/>
</dbReference>
<dbReference type="InterPro" id="IPR012340">
    <property type="entry name" value="NA-bd_OB-fold"/>
</dbReference>
<dbReference type="EMBL" id="CAFABE010000035">
    <property type="protein sequence ID" value="CAB4827999.1"/>
    <property type="molecule type" value="Genomic_DNA"/>
</dbReference>
<dbReference type="AlphaFoldDB" id="A0A6J7EJG2"/>
<dbReference type="EMBL" id="CAFBPM010000002">
    <property type="protein sequence ID" value="CAB5011507.1"/>
    <property type="molecule type" value="Genomic_DNA"/>
</dbReference>
<reference evidence="4" key="1">
    <citation type="submission" date="2020-05" db="EMBL/GenBank/DDBJ databases">
        <authorList>
            <person name="Chiriac C."/>
            <person name="Salcher M."/>
            <person name="Ghai R."/>
            <person name="Kavagutti S V."/>
        </authorList>
    </citation>
    <scope>NUCLEOTIDE SEQUENCE</scope>
</reference>
<evidence type="ECO:0000313" key="5">
    <source>
        <dbReference type="EMBL" id="CAB5011507.1"/>
    </source>
</evidence>
<dbReference type="InterPro" id="IPR021869">
    <property type="entry name" value="RNase_Zc3h12_NYN"/>
</dbReference>
<feature type="domain" description="S1 motif" evidence="2">
    <location>
        <begin position="392"/>
        <end position="465"/>
    </location>
</feature>
<dbReference type="InterPro" id="IPR006847">
    <property type="entry name" value="IF2_N"/>
</dbReference>
<feature type="region of interest" description="Disordered" evidence="1">
    <location>
        <begin position="141"/>
        <end position="180"/>
    </location>
</feature>